<name>A0A9W9QFE9_PENBR</name>
<keyword evidence="3" id="KW-0489">Methyltransferase</keyword>
<dbReference type="PROSITE" id="PS52004">
    <property type="entry name" value="KS3_2"/>
    <property type="match status" value="1"/>
</dbReference>
<reference evidence="13" key="2">
    <citation type="journal article" date="2023" name="IMA Fungus">
        <title>Comparative genomic study of the Penicillium genus elucidates a diverse pangenome and 15 lateral gene transfer events.</title>
        <authorList>
            <person name="Petersen C."/>
            <person name="Sorensen T."/>
            <person name="Nielsen M.R."/>
            <person name="Sondergaard T.E."/>
            <person name="Sorensen J.L."/>
            <person name="Fitzpatrick D.A."/>
            <person name="Frisvad J.C."/>
            <person name="Nielsen K.L."/>
        </authorList>
    </citation>
    <scope>NUCLEOTIDE SEQUENCE</scope>
    <source>
        <strain evidence="13">IBT 35673</strain>
    </source>
</reference>
<evidence type="ECO:0000256" key="3">
    <source>
        <dbReference type="ARBA" id="ARBA00022603"/>
    </source>
</evidence>
<dbReference type="GO" id="GO:1901336">
    <property type="term" value="P:lactone biosynthetic process"/>
    <property type="evidence" value="ECO:0007669"/>
    <property type="project" value="UniProtKB-ARBA"/>
</dbReference>
<dbReference type="SUPFAM" id="SSF55048">
    <property type="entry name" value="Probable ACP-binding domain of malonyl-CoA ACP transacylase"/>
    <property type="match status" value="1"/>
</dbReference>
<gene>
    <name evidence="13" type="ORF">N7452_007552</name>
</gene>
<dbReference type="Pfam" id="PF00550">
    <property type="entry name" value="PP-binding"/>
    <property type="match status" value="1"/>
</dbReference>
<dbReference type="InterPro" id="IPR016039">
    <property type="entry name" value="Thiolase-like"/>
</dbReference>
<dbReference type="InterPro" id="IPR014031">
    <property type="entry name" value="Ketoacyl_synth_C"/>
</dbReference>
<dbReference type="CDD" id="cd05195">
    <property type="entry name" value="enoyl_red"/>
    <property type="match status" value="1"/>
</dbReference>
<dbReference type="InterPro" id="IPR016036">
    <property type="entry name" value="Malonyl_transacylase_ACP-bd"/>
</dbReference>
<dbReference type="InterPro" id="IPR013968">
    <property type="entry name" value="PKS_KR"/>
</dbReference>
<feature type="domain" description="Carrier" evidence="10">
    <location>
        <begin position="2354"/>
        <end position="2431"/>
    </location>
</feature>
<dbReference type="Gene3D" id="3.40.366.10">
    <property type="entry name" value="Malonyl-Coenzyme A Acyl Carrier Protein, domain 2"/>
    <property type="match status" value="1"/>
</dbReference>
<comment type="caution">
    <text evidence="13">The sequence shown here is derived from an EMBL/GenBank/DDBJ whole genome shotgun (WGS) entry which is preliminary data.</text>
</comment>
<feature type="active site" description="Proton donor; for dehydratase activity" evidence="9">
    <location>
        <position position="1098"/>
    </location>
</feature>
<dbReference type="Gene3D" id="3.40.47.10">
    <property type="match status" value="2"/>
</dbReference>
<dbReference type="Pfam" id="PF00109">
    <property type="entry name" value="ketoacyl-synt"/>
    <property type="match status" value="1"/>
</dbReference>
<dbReference type="SMART" id="SM00825">
    <property type="entry name" value="PKS_KS"/>
    <property type="match status" value="1"/>
</dbReference>
<dbReference type="GO" id="GO:0031177">
    <property type="term" value="F:phosphopantetheine binding"/>
    <property type="evidence" value="ECO:0007669"/>
    <property type="project" value="InterPro"/>
</dbReference>
<dbReference type="PROSITE" id="PS51257">
    <property type="entry name" value="PROKAR_LIPOPROTEIN"/>
    <property type="match status" value="1"/>
</dbReference>
<dbReference type="PANTHER" id="PTHR43775">
    <property type="entry name" value="FATTY ACID SYNTHASE"/>
    <property type="match status" value="1"/>
</dbReference>
<dbReference type="InterPro" id="IPR042104">
    <property type="entry name" value="PKS_dehydratase_sf"/>
</dbReference>
<dbReference type="Pfam" id="PF00698">
    <property type="entry name" value="Acyl_transf_1"/>
    <property type="match status" value="1"/>
</dbReference>
<evidence type="ECO:0000259" key="12">
    <source>
        <dbReference type="PROSITE" id="PS52019"/>
    </source>
</evidence>
<evidence type="ECO:0000259" key="11">
    <source>
        <dbReference type="PROSITE" id="PS52004"/>
    </source>
</evidence>
<dbReference type="InterPro" id="IPR032821">
    <property type="entry name" value="PKS_assoc"/>
</dbReference>
<dbReference type="GO" id="GO:0006633">
    <property type="term" value="P:fatty acid biosynthetic process"/>
    <property type="evidence" value="ECO:0007669"/>
    <property type="project" value="InterPro"/>
</dbReference>
<dbReference type="SMART" id="SM00826">
    <property type="entry name" value="PKS_DH"/>
    <property type="match status" value="1"/>
</dbReference>
<dbReference type="InterPro" id="IPR020806">
    <property type="entry name" value="PKS_PP-bd"/>
</dbReference>
<dbReference type="SMART" id="SM00827">
    <property type="entry name" value="PKS_AT"/>
    <property type="match status" value="1"/>
</dbReference>
<evidence type="ECO:0000256" key="6">
    <source>
        <dbReference type="ARBA" id="ARBA00023002"/>
    </source>
</evidence>
<reference evidence="13" key="1">
    <citation type="submission" date="2022-12" db="EMBL/GenBank/DDBJ databases">
        <authorList>
            <person name="Petersen C."/>
        </authorList>
    </citation>
    <scope>NUCLEOTIDE SEQUENCE</scope>
    <source>
        <strain evidence="13">IBT 35673</strain>
    </source>
</reference>
<dbReference type="Pfam" id="PF14765">
    <property type="entry name" value="PS-DH"/>
    <property type="match status" value="1"/>
</dbReference>
<dbReference type="Gene3D" id="1.10.1200.10">
    <property type="entry name" value="ACP-like"/>
    <property type="match status" value="1"/>
</dbReference>
<dbReference type="SUPFAM" id="SSF53901">
    <property type="entry name" value="Thiolase-like"/>
    <property type="match status" value="1"/>
</dbReference>
<dbReference type="Pfam" id="PF13602">
    <property type="entry name" value="ADH_zinc_N_2"/>
    <property type="match status" value="1"/>
</dbReference>
<proteinExistence type="predicted"/>
<dbReference type="InterPro" id="IPR050091">
    <property type="entry name" value="PKS_NRPS_Biosynth_Enz"/>
</dbReference>
<dbReference type="PROSITE" id="PS00012">
    <property type="entry name" value="PHOSPHOPANTETHEINE"/>
    <property type="match status" value="1"/>
</dbReference>
<protein>
    <submittedName>
        <fullName evidence="13">Uncharacterized protein</fullName>
    </submittedName>
</protein>
<feature type="domain" description="PKS/mFAS DH" evidence="12">
    <location>
        <begin position="889"/>
        <end position="1188"/>
    </location>
</feature>
<keyword evidence="2" id="KW-0597">Phosphoprotein</keyword>
<dbReference type="GO" id="GO:0016491">
    <property type="term" value="F:oxidoreductase activity"/>
    <property type="evidence" value="ECO:0007669"/>
    <property type="project" value="UniProtKB-KW"/>
</dbReference>
<keyword evidence="6" id="KW-0560">Oxidoreductase</keyword>
<keyword evidence="7" id="KW-0511">Multifunctional enzyme</keyword>
<evidence type="ECO:0000313" key="14">
    <source>
        <dbReference type="Proteomes" id="UP001147695"/>
    </source>
</evidence>
<dbReference type="InterPro" id="IPR049551">
    <property type="entry name" value="PKS_DH_C"/>
</dbReference>
<dbReference type="GO" id="GO:0004315">
    <property type="term" value="F:3-oxoacyl-[acyl-carrier-protein] synthase activity"/>
    <property type="evidence" value="ECO:0007669"/>
    <property type="project" value="InterPro"/>
</dbReference>
<evidence type="ECO:0000256" key="8">
    <source>
        <dbReference type="ARBA" id="ARBA00023315"/>
    </source>
</evidence>
<dbReference type="CDD" id="cd02440">
    <property type="entry name" value="AdoMet_MTases"/>
    <property type="match status" value="1"/>
</dbReference>
<dbReference type="PROSITE" id="PS50075">
    <property type="entry name" value="CARRIER"/>
    <property type="match status" value="1"/>
</dbReference>
<dbReference type="InterPro" id="IPR057326">
    <property type="entry name" value="KR_dom"/>
</dbReference>
<dbReference type="InterPro" id="IPR020807">
    <property type="entry name" value="PKS_DH"/>
</dbReference>
<feature type="region of interest" description="C-terminal hotdog fold" evidence="9">
    <location>
        <begin position="1033"/>
        <end position="1188"/>
    </location>
</feature>
<dbReference type="GO" id="GO:0032259">
    <property type="term" value="P:methylation"/>
    <property type="evidence" value="ECO:0007669"/>
    <property type="project" value="UniProtKB-KW"/>
</dbReference>
<dbReference type="FunFam" id="3.40.50.720:FF:000209">
    <property type="entry name" value="Polyketide synthase Pks12"/>
    <property type="match status" value="1"/>
</dbReference>
<dbReference type="InterPro" id="IPR049552">
    <property type="entry name" value="PKS_DH_N"/>
</dbReference>
<evidence type="ECO:0000256" key="2">
    <source>
        <dbReference type="ARBA" id="ARBA00022553"/>
    </source>
</evidence>
<dbReference type="InterPro" id="IPR011032">
    <property type="entry name" value="GroES-like_sf"/>
</dbReference>
<dbReference type="InterPro" id="IPR049900">
    <property type="entry name" value="PKS_mFAS_DH"/>
</dbReference>
<dbReference type="InterPro" id="IPR036291">
    <property type="entry name" value="NAD(P)-bd_dom_sf"/>
</dbReference>
<dbReference type="SUPFAM" id="SSF53335">
    <property type="entry name" value="S-adenosyl-L-methionine-dependent methyltransferases"/>
    <property type="match status" value="1"/>
</dbReference>
<dbReference type="InterPro" id="IPR009081">
    <property type="entry name" value="PP-bd_ACP"/>
</dbReference>
<dbReference type="SUPFAM" id="SSF51735">
    <property type="entry name" value="NAD(P)-binding Rossmann-fold domains"/>
    <property type="match status" value="2"/>
</dbReference>
<dbReference type="InterPro" id="IPR001227">
    <property type="entry name" value="Ac_transferase_dom_sf"/>
</dbReference>
<dbReference type="Pfam" id="PF21089">
    <property type="entry name" value="PKS_DH_N"/>
    <property type="match status" value="1"/>
</dbReference>
<dbReference type="Gene3D" id="3.40.50.150">
    <property type="entry name" value="Vaccinia Virus protein VP39"/>
    <property type="match status" value="1"/>
</dbReference>
<dbReference type="Gene3D" id="3.40.50.720">
    <property type="entry name" value="NAD(P)-binding Rossmann-like Domain"/>
    <property type="match status" value="3"/>
</dbReference>
<evidence type="ECO:0000256" key="9">
    <source>
        <dbReference type="PROSITE-ProRule" id="PRU01363"/>
    </source>
</evidence>
<dbReference type="Gene3D" id="3.10.129.110">
    <property type="entry name" value="Polyketide synthase dehydratase"/>
    <property type="match status" value="1"/>
</dbReference>
<dbReference type="EMBL" id="JAPZBQ010000004">
    <property type="protein sequence ID" value="KAJ5335149.1"/>
    <property type="molecule type" value="Genomic_DNA"/>
</dbReference>
<dbReference type="Pfam" id="PF08659">
    <property type="entry name" value="KR"/>
    <property type="match status" value="1"/>
</dbReference>
<dbReference type="InterPro" id="IPR014043">
    <property type="entry name" value="Acyl_transferase_dom"/>
</dbReference>
<dbReference type="InterPro" id="IPR020841">
    <property type="entry name" value="PKS_Beta-ketoAc_synthase_dom"/>
</dbReference>
<feature type="domain" description="Ketosynthase family 3 (KS3)" evidence="11">
    <location>
        <begin position="8"/>
        <end position="394"/>
    </location>
</feature>
<evidence type="ECO:0000259" key="10">
    <source>
        <dbReference type="PROSITE" id="PS50075"/>
    </source>
</evidence>
<evidence type="ECO:0000256" key="7">
    <source>
        <dbReference type="ARBA" id="ARBA00023268"/>
    </source>
</evidence>
<dbReference type="InterPro" id="IPR020843">
    <property type="entry name" value="ER"/>
</dbReference>
<dbReference type="SMART" id="SM00822">
    <property type="entry name" value="PKS_KR"/>
    <property type="match status" value="1"/>
</dbReference>
<dbReference type="Pfam" id="PF16197">
    <property type="entry name" value="KAsynt_C_assoc"/>
    <property type="match status" value="1"/>
</dbReference>
<dbReference type="Proteomes" id="UP001147695">
    <property type="component" value="Unassembled WGS sequence"/>
</dbReference>
<keyword evidence="4" id="KW-0808">Transferase</keyword>
<dbReference type="SMART" id="SM00823">
    <property type="entry name" value="PKS_PP"/>
    <property type="match status" value="1"/>
</dbReference>
<dbReference type="PROSITE" id="PS00606">
    <property type="entry name" value="KS3_1"/>
    <property type="match status" value="1"/>
</dbReference>
<dbReference type="InterPro" id="IPR006162">
    <property type="entry name" value="Ppantetheine_attach_site"/>
</dbReference>
<sequence length="2435" mass="266253">MADSQSKAMPIAIIGIGCRFAGDATSPTKLWKMLENGESAWSEIPASRFDIEGWYHPNHENISTTNVRGGHFLQEDLGFFDAHFFGLSTETASTMDPQYRLLLETVYESLENAGLALDQIAGSNTSVFSGAFFHDYQDGHMRDAENLPRFLMTGNGAAMASNRISHFFDFRGPSMTIDTGCSTTLTALHQACQSLRSGDADMSVVGGSNLLINPDFFVTISTLGMLSKDGKSYSFDHRANGYGRGEGVAAIILKRLDDALIAGDPIRALIRETNLNQDGKTETITSPSCEAQQQLIRECYEKADICPSSVQYFEAHGTGTPTGDPIEASAIAALFQKGRPRDQPLFIGSVKTNLGHTEPTSGLATWPIGADGVRRASVNNFGYGGANAHLIMEGWQPVTLHNSYGNGSSITPGNGRSKIFILSAKDEKSCKTMASNLTAYLQDHISDSKDHDLFDNLAFTLGGRRTRFPWSLTTPASSLSALATVLANDKLSPTRARARPRIGFVFTGQGAQWYAMGRELLNAYPLFKSSILEAEGFLRGFGCKWSLLDELLRDEETTNVTDTSFGMPLCAAIQISLVRLLEAWGVTPTAVSSHSSGEIAAAYTVGALSFRSAMAACYSRCEIASELDDARGGMMAVGLNARSVQTYLDGIRGGEANIACINSPSSVTVSGDMGAIEELENLLKEHNIFARRLRVRTAFHSHHMQPLYEPYLSSMQQIMEDETRDLRPIIYASPTTGTRITNAAQLSNPKHWADSMVQPVLFQDSFCHMALDPISGRPDIDIAVEVGPHAALSGPIGDILVTPQFRDTDISYHSCLVRNQDAVATMQSLANQLVSKGYPVDINRVNFPTGVQGLSVITDLPSYPWNHEIRHWDEPRANISHRSRKIGYHDLLGVPVNGTNPFSPSWRHVIRLSDLPWVREHTVQSNVIYPGAGYICMAIEAVSQLAQETNQVFSGYRLRDVDILQALIIPEGPEGAEVQLNIKPVDSKAIGMKGWNQFNIFSVGGQGWTEHCRGLISTGEMYARKEWSELRHFQRIEPEDVFSALRANAIYHGKTFQNLQSVQVGSDQAVATLAIADVASTMPSNYQRTHVLHPTTLDSVFVSAYGVLLGNHSTYTSMVPKTIKNLWLSHDIQSRPGHQFESHIRLLRADRRTFASNIFLFDSADSAENPVLVIDGFICQSLGGAAGAAESNRDDICSVVKWAPDISYMDLGSLSKAIGSSADPKEGDMIFDLKRACFHYIQEALLCLNSKEIQQLEWHHKRFHTWMKLQVNLALSDELAPFSSAWIKDSDEEKAHLFERVASSSVNGEAVFRLGTRLVPLLTKMVFPLELLMEDKLLHKYYRGALKFDRCNVHLARIAEHLIHKHPRAKILEIGAGTGGTTLPILNAIGNGKKCGWGPYASEYHFTDISSGFFAEAQAEFADWGAIMTYRKLDIEVDPEQQDFECGSYDIVVANQVLHATKSMVATMTHVRRLLKPGGKLLLMENTKNQMDMQFVFGLLRGWWRSSDGRKMSPILSAAEWDTVLDETGFSGRDLDVHDCESEELYTMSVIMATALQAKPEISNSPPIVLIHDPNFACLDDRMGVLQHSIAAITAPDLVSVTPLGLVDGTGKICVFLGDHGDFSLSTLKENDFKAIVRLLTCCKALLWVTTGGVIECERPESALSLGLLRTLRRENSTKTYVSLDTETRDIPRWASAITKVLVSIINSPNVPSRDFEFAERDGSILVPRLVKDFDRNRFIAKGVEGVVKSSPFLRTDPHLALKLEVDFPGLLETLTFKEIAPREAAITPELIEIEPMAFGLNFRDVMAAMGQLNETVMGLECSGIVTRVGTAAACHGFAIGCRVIALVDGKYQNRIRIPWTAACVIPHFDFCTAASVPMAFATAYISLYDTAKICKHQSVLVHAGTGGVGQAAIILAKHIGAEVYVTAGSVEKRQFITSEYGIPQSHVFSSRDPKFATELMSVTGGKGVDVVLNCLSGQLLQESFNCLAAFGHFVELGKFDLEHNNYLEMAPFTSVASFSSIDVLALVRLGSPVIHRALTGVVNLLQQGLIHPVKPVKVYPVADIEKAFRQMQAGKHMGKIVLSAEDCSIEYRPLKPSVRLRPDASYLVTGGVGGIGRSVATWLLTHGARSLILMSRSATSGTTTKSFARDLEDASPPIRGVIQAAMVLRDSIIENMGLDDYNAAIFPKVQGSWNLHHHLGKDLDFFIMLSSLAGVIGNPSQSNYTAGGAFQDALARYRVSQGLPGVSLDIGAVKNVGYVASNRSVHDRLERSGYRLLEESEILSAIESAIIYPCPQIVVGINTGRGGDDTILSDARFDALRYIKPANSNNATKPSSSPHALSHQLTSVFSTEEASRIVLQALAERLVEIFLIPIEEVIDSKSMADFGVDSLVAVELRNMLAVQAGAEISIFDIMQSPSLVALAHTVAAASTFVA</sequence>
<accession>A0A9W9QFE9</accession>
<dbReference type="InterPro" id="IPR036736">
    <property type="entry name" value="ACP-like_sf"/>
</dbReference>
<evidence type="ECO:0000256" key="1">
    <source>
        <dbReference type="ARBA" id="ARBA00022450"/>
    </source>
</evidence>
<dbReference type="Gene3D" id="3.90.180.10">
    <property type="entry name" value="Medium-chain alcohol dehydrogenases, catalytic domain"/>
    <property type="match status" value="1"/>
</dbReference>
<dbReference type="GO" id="GO:0030639">
    <property type="term" value="P:polyketide biosynthetic process"/>
    <property type="evidence" value="ECO:0007669"/>
    <property type="project" value="UniProtKB-ARBA"/>
</dbReference>
<dbReference type="InterPro" id="IPR014030">
    <property type="entry name" value="Ketoacyl_synth_N"/>
</dbReference>
<dbReference type="SUPFAM" id="SSF52151">
    <property type="entry name" value="FabD/lysophospholipase-like"/>
    <property type="match status" value="1"/>
</dbReference>
<dbReference type="SUPFAM" id="SSF50129">
    <property type="entry name" value="GroES-like"/>
    <property type="match status" value="1"/>
</dbReference>
<evidence type="ECO:0000313" key="13">
    <source>
        <dbReference type="EMBL" id="KAJ5335149.1"/>
    </source>
</evidence>
<dbReference type="GO" id="GO:0008168">
    <property type="term" value="F:methyltransferase activity"/>
    <property type="evidence" value="ECO:0007669"/>
    <property type="project" value="UniProtKB-KW"/>
</dbReference>
<keyword evidence="5" id="KW-0521">NADP</keyword>
<dbReference type="SUPFAM" id="SSF47336">
    <property type="entry name" value="ACP-like"/>
    <property type="match status" value="1"/>
</dbReference>
<keyword evidence="8" id="KW-0012">Acyltransferase</keyword>
<dbReference type="Pfam" id="PF02801">
    <property type="entry name" value="Ketoacyl-synt_C"/>
    <property type="match status" value="1"/>
</dbReference>
<dbReference type="Pfam" id="PF08242">
    <property type="entry name" value="Methyltransf_12"/>
    <property type="match status" value="1"/>
</dbReference>
<dbReference type="InterPro" id="IPR018201">
    <property type="entry name" value="Ketoacyl_synth_AS"/>
</dbReference>
<dbReference type="Gene3D" id="3.30.70.3290">
    <property type="match status" value="1"/>
</dbReference>
<dbReference type="CDD" id="cd00833">
    <property type="entry name" value="PKS"/>
    <property type="match status" value="1"/>
</dbReference>
<keyword evidence="1" id="KW-0596">Phosphopantetheine</keyword>
<dbReference type="PANTHER" id="PTHR43775:SF29">
    <property type="entry name" value="ASPERFURANONE POLYKETIDE SYNTHASE AFOG-RELATED"/>
    <property type="match status" value="1"/>
</dbReference>
<organism evidence="13 14">
    <name type="scientific">Penicillium brevicompactum</name>
    <dbReference type="NCBI Taxonomy" id="5074"/>
    <lineage>
        <taxon>Eukaryota</taxon>
        <taxon>Fungi</taxon>
        <taxon>Dikarya</taxon>
        <taxon>Ascomycota</taxon>
        <taxon>Pezizomycotina</taxon>
        <taxon>Eurotiomycetes</taxon>
        <taxon>Eurotiomycetidae</taxon>
        <taxon>Eurotiales</taxon>
        <taxon>Aspergillaceae</taxon>
        <taxon>Penicillium</taxon>
    </lineage>
</organism>
<dbReference type="SMART" id="SM00829">
    <property type="entry name" value="PKS_ER"/>
    <property type="match status" value="1"/>
</dbReference>
<dbReference type="InterPro" id="IPR056501">
    <property type="entry name" value="NAD-bd_HRPKS_sdrA"/>
</dbReference>
<dbReference type="InterPro" id="IPR029063">
    <property type="entry name" value="SAM-dependent_MTases_sf"/>
</dbReference>
<dbReference type="PROSITE" id="PS52019">
    <property type="entry name" value="PKS_MFAS_DH"/>
    <property type="match status" value="1"/>
</dbReference>
<dbReference type="InterPro" id="IPR013217">
    <property type="entry name" value="Methyltransf_12"/>
</dbReference>
<feature type="region of interest" description="N-terminal hotdog fold" evidence="9">
    <location>
        <begin position="889"/>
        <end position="1023"/>
    </location>
</feature>
<dbReference type="GO" id="GO:0004312">
    <property type="term" value="F:fatty acid synthase activity"/>
    <property type="evidence" value="ECO:0007669"/>
    <property type="project" value="TreeGrafter"/>
</dbReference>
<evidence type="ECO:0000256" key="5">
    <source>
        <dbReference type="ARBA" id="ARBA00022857"/>
    </source>
</evidence>
<evidence type="ECO:0000256" key="4">
    <source>
        <dbReference type="ARBA" id="ARBA00022679"/>
    </source>
</evidence>
<dbReference type="InterPro" id="IPR016035">
    <property type="entry name" value="Acyl_Trfase/lysoPLipase"/>
</dbReference>
<dbReference type="Pfam" id="PF23114">
    <property type="entry name" value="NAD-bd_HRPKS_sdrA"/>
    <property type="match status" value="1"/>
</dbReference>
<feature type="active site" description="Proton acceptor; for dehydratase activity" evidence="9">
    <location>
        <position position="921"/>
    </location>
</feature>